<evidence type="ECO:0000313" key="2">
    <source>
        <dbReference type="Proteomes" id="UP000324222"/>
    </source>
</evidence>
<proteinExistence type="predicted"/>
<accession>A0A5B7IY76</accession>
<sequence length="63" mass="6910">MSSAAGIGRCLLTKGFDLAFGNRKSGLDKKLETIVSHRTQPRGTLPLIDSVTRRLPLQDTKEN</sequence>
<protein>
    <submittedName>
        <fullName evidence="1">Uncharacterized protein</fullName>
    </submittedName>
</protein>
<name>A0A5B7IY76_PORTR</name>
<dbReference type="AlphaFoldDB" id="A0A5B7IY76"/>
<organism evidence="1 2">
    <name type="scientific">Portunus trituberculatus</name>
    <name type="common">Swimming crab</name>
    <name type="synonym">Neptunus trituberculatus</name>
    <dbReference type="NCBI Taxonomy" id="210409"/>
    <lineage>
        <taxon>Eukaryota</taxon>
        <taxon>Metazoa</taxon>
        <taxon>Ecdysozoa</taxon>
        <taxon>Arthropoda</taxon>
        <taxon>Crustacea</taxon>
        <taxon>Multicrustacea</taxon>
        <taxon>Malacostraca</taxon>
        <taxon>Eumalacostraca</taxon>
        <taxon>Eucarida</taxon>
        <taxon>Decapoda</taxon>
        <taxon>Pleocyemata</taxon>
        <taxon>Brachyura</taxon>
        <taxon>Eubrachyura</taxon>
        <taxon>Portunoidea</taxon>
        <taxon>Portunidae</taxon>
        <taxon>Portuninae</taxon>
        <taxon>Portunus</taxon>
    </lineage>
</organism>
<dbReference type="EMBL" id="VSRR010074609">
    <property type="protein sequence ID" value="MPC87475.1"/>
    <property type="molecule type" value="Genomic_DNA"/>
</dbReference>
<reference evidence="1 2" key="1">
    <citation type="submission" date="2019-05" db="EMBL/GenBank/DDBJ databases">
        <title>Another draft genome of Portunus trituberculatus and its Hox gene families provides insights of decapod evolution.</title>
        <authorList>
            <person name="Jeong J.-H."/>
            <person name="Song I."/>
            <person name="Kim S."/>
            <person name="Choi T."/>
            <person name="Kim D."/>
            <person name="Ryu S."/>
            <person name="Kim W."/>
        </authorList>
    </citation>
    <scope>NUCLEOTIDE SEQUENCE [LARGE SCALE GENOMIC DNA]</scope>
    <source>
        <tissue evidence="1">Muscle</tissue>
    </source>
</reference>
<gene>
    <name evidence="1" type="ORF">E2C01_082337</name>
</gene>
<evidence type="ECO:0000313" key="1">
    <source>
        <dbReference type="EMBL" id="MPC87475.1"/>
    </source>
</evidence>
<keyword evidence="2" id="KW-1185">Reference proteome</keyword>
<comment type="caution">
    <text evidence="1">The sequence shown here is derived from an EMBL/GenBank/DDBJ whole genome shotgun (WGS) entry which is preliminary data.</text>
</comment>
<dbReference type="Proteomes" id="UP000324222">
    <property type="component" value="Unassembled WGS sequence"/>
</dbReference>